<feature type="domain" description="DNA-directed RNA polymerase II subunit RPB9-like zinc ribbon" evidence="2">
    <location>
        <begin position="30"/>
        <end position="58"/>
    </location>
</feature>
<feature type="domain" description="DNA topoisomerase type IA zn finger" evidence="1">
    <location>
        <begin position="4"/>
        <end position="25"/>
    </location>
</feature>
<proteinExistence type="predicted"/>
<dbReference type="InterPro" id="IPR010919">
    <property type="entry name" value="SAND-like_dom_sf"/>
</dbReference>
<dbReference type="InterPro" id="IPR013498">
    <property type="entry name" value="Topo_IA_Znf"/>
</dbReference>
<evidence type="ECO:0000259" key="1">
    <source>
        <dbReference type="Pfam" id="PF01396"/>
    </source>
</evidence>
<dbReference type="InterPro" id="IPR001529">
    <property type="entry name" value="Zn_ribbon_RPB9"/>
</dbReference>
<dbReference type="GO" id="GO:0005694">
    <property type="term" value="C:chromosome"/>
    <property type="evidence" value="ECO:0007669"/>
    <property type="project" value="InterPro"/>
</dbReference>
<dbReference type="GO" id="GO:0003677">
    <property type="term" value="F:DNA binding"/>
    <property type="evidence" value="ECO:0007669"/>
    <property type="project" value="InterPro"/>
</dbReference>
<protein>
    <recommendedName>
        <fullName evidence="5">DNA topoisomerase I</fullName>
    </recommendedName>
</protein>
<accession>A0A4U3AZ89</accession>
<dbReference type="GO" id="GO:0006265">
    <property type="term" value="P:DNA topological change"/>
    <property type="evidence" value="ECO:0007669"/>
    <property type="project" value="InterPro"/>
</dbReference>
<comment type="caution">
    <text evidence="3">The sequence shown here is derived from an EMBL/GenBank/DDBJ whole genome shotgun (WGS) entry which is preliminary data.</text>
</comment>
<dbReference type="GO" id="GO:0006351">
    <property type="term" value="P:DNA-templated transcription"/>
    <property type="evidence" value="ECO:0007669"/>
    <property type="project" value="InterPro"/>
</dbReference>
<evidence type="ECO:0008006" key="5">
    <source>
        <dbReference type="Google" id="ProtNLM"/>
    </source>
</evidence>
<dbReference type="Proteomes" id="UP000305222">
    <property type="component" value="Unassembled WGS sequence"/>
</dbReference>
<dbReference type="EMBL" id="SZON01000914">
    <property type="protein sequence ID" value="TKI93419.1"/>
    <property type="molecule type" value="Genomic_DNA"/>
</dbReference>
<dbReference type="Pfam" id="PF01396">
    <property type="entry name" value="Zn_ribbon_Top1"/>
    <property type="match status" value="1"/>
</dbReference>
<reference evidence="3 4" key="1">
    <citation type="journal article" date="2019" name="Environ. Microbiol.">
        <title>An active ?-lactamase is a part of an orchestrated cell wall stress resistance network of Bacillus subtilis and related rhizosphere species.</title>
        <authorList>
            <person name="Bucher T."/>
            <person name="Keren-Paz A."/>
            <person name="Hausser J."/>
            <person name="Olender T."/>
            <person name="Cytryn E."/>
            <person name="Kolodkin-Gal I."/>
        </authorList>
    </citation>
    <scope>NUCLEOTIDE SEQUENCE [LARGE SCALE GENOMIC DNA]</scope>
    <source>
        <strain evidence="3 4">I5</strain>
    </source>
</reference>
<dbReference type="GO" id="GO:0003916">
    <property type="term" value="F:DNA topoisomerase activity"/>
    <property type="evidence" value="ECO:0007669"/>
    <property type="project" value="InterPro"/>
</dbReference>
<dbReference type="AlphaFoldDB" id="A0A4U3AZ89"/>
<sequence>GIKKKRLFYGCGTYPECDFVSWDKPIGRKCPKCEGMLVEKKLKKGVQVQCISCDYEEEQQM</sequence>
<evidence type="ECO:0000259" key="2">
    <source>
        <dbReference type="Pfam" id="PF02150"/>
    </source>
</evidence>
<dbReference type="SUPFAM" id="SSF63763">
    <property type="entry name" value="SAND domain-like"/>
    <property type="match status" value="1"/>
</dbReference>
<name>A0A4U3AZ89_9BACI</name>
<evidence type="ECO:0000313" key="3">
    <source>
        <dbReference type="EMBL" id="TKI93419.1"/>
    </source>
</evidence>
<feature type="non-terminal residue" evidence="3">
    <location>
        <position position="1"/>
    </location>
</feature>
<gene>
    <name evidence="3" type="ORF">FC699_17905</name>
</gene>
<evidence type="ECO:0000313" key="4">
    <source>
        <dbReference type="Proteomes" id="UP000305222"/>
    </source>
</evidence>
<organism evidence="3 4">
    <name type="scientific">Bacillus wiedmannii</name>
    <dbReference type="NCBI Taxonomy" id="1890302"/>
    <lineage>
        <taxon>Bacteria</taxon>
        <taxon>Bacillati</taxon>
        <taxon>Bacillota</taxon>
        <taxon>Bacilli</taxon>
        <taxon>Bacillales</taxon>
        <taxon>Bacillaceae</taxon>
        <taxon>Bacillus</taxon>
        <taxon>Bacillus cereus group</taxon>
    </lineage>
</organism>
<dbReference type="Pfam" id="PF02150">
    <property type="entry name" value="Zn_ribbon_RPB9"/>
    <property type="match status" value="1"/>
</dbReference>